<sequence length="238" mass="27444">MDKSCGVPDCPRIAILKCNCKEQYKFCKSDMKKHSAVAGCYYKSCDEAPVMLEIKDKENAFDNLSSEIIQLANNMIIEIKDSLEENLVYIQKKKNQANNENEQVDNLVSWAKSFKLLNRNKSDFIISIKNLLSINQNSSNEFIDTEKPKNKIEVEEMQKSLEQANSKNEVLENEITKCNKTIKNMQEKIKLYENYLESKQSSLDQANTRIRKLESDIAAEKAKENDEQNQCKLYAGNF</sequence>
<evidence type="ECO:0000313" key="2">
    <source>
        <dbReference type="EMBL" id="OMJ90978.1"/>
    </source>
</evidence>
<feature type="coiled-coil region" evidence="1">
    <location>
        <begin position="154"/>
        <end position="230"/>
    </location>
</feature>
<evidence type="ECO:0000256" key="1">
    <source>
        <dbReference type="SAM" id="Coils"/>
    </source>
</evidence>
<protein>
    <submittedName>
        <fullName evidence="2">Uncharacterized protein</fullName>
    </submittedName>
</protein>
<dbReference type="Gene3D" id="1.20.5.340">
    <property type="match status" value="1"/>
</dbReference>
<gene>
    <name evidence="2" type="ORF">SteCoe_6547</name>
</gene>
<dbReference type="AlphaFoldDB" id="A0A1R2CPP7"/>
<keyword evidence="1" id="KW-0175">Coiled coil</keyword>
<proteinExistence type="predicted"/>
<dbReference type="Proteomes" id="UP000187209">
    <property type="component" value="Unassembled WGS sequence"/>
</dbReference>
<dbReference type="SUPFAM" id="SSF57997">
    <property type="entry name" value="Tropomyosin"/>
    <property type="match status" value="1"/>
</dbReference>
<organism evidence="2 3">
    <name type="scientific">Stentor coeruleus</name>
    <dbReference type="NCBI Taxonomy" id="5963"/>
    <lineage>
        <taxon>Eukaryota</taxon>
        <taxon>Sar</taxon>
        <taxon>Alveolata</taxon>
        <taxon>Ciliophora</taxon>
        <taxon>Postciliodesmatophora</taxon>
        <taxon>Heterotrichea</taxon>
        <taxon>Heterotrichida</taxon>
        <taxon>Stentoridae</taxon>
        <taxon>Stentor</taxon>
    </lineage>
</organism>
<accession>A0A1R2CPP7</accession>
<name>A0A1R2CPP7_9CILI</name>
<evidence type="ECO:0000313" key="3">
    <source>
        <dbReference type="Proteomes" id="UP000187209"/>
    </source>
</evidence>
<feature type="coiled-coil region" evidence="1">
    <location>
        <begin position="54"/>
        <end position="100"/>
    </location>
</feature>
<reference evidence="2 3" key="1">
    <citation type="submission" date="2016-11" db="EMBL/GenBank/DDBJ databases">
        <title>The macronuclear genome of Stentor coeruleus: a giant cell with tiny introns.</title>
        <authorList>
            <person name="Slabodnick M."/>
            <person name="Ruby J.G."/>
            <person name="Reiff S.B."/>
            <person name="Swart E.C."/>
            <person name="Gosai S."/>
            <person name="Prabakaran S."/>
            <person name="Witkowska E."/>
            <person name="Larue G.E."/>
            <person name="Fisher S."/>
            <person name="Freeman R.M."/>
            <person name="Gunawardena J."/>
            <person name="Chu W."/>
            <person name="Stover N.A."/>
            <person name="Gregory B.D."/>
            <person name="Nowacki M."/>
            <person name="Derisi J."/>
            <person name="Roy S.W."/>
            <person name="Marshall W.F."/>
            <person name="Sood P."/>
        </authorList>
    </citation>
    <scope>NUCLEOTIDE SEQUENCE [LARGE SCALE GENOMIC DNA]</scope>
    <source>
        <strain evidence="2">WM001</strain>
    </source>
</reference>
<keyword evidence="3" id="KW-1185">Reference proteome</keyword>
<comment type="caution">
    <text evidence="2">The sequence shown here is derived from an EMBL/GenBank/DDBJ whole genome shotgun (WGS) entry which is preliminary data.</text>
</comment>
<dbReference type="OrthoDB" id="128924at2759"/>
<dbReference type="EMBL" id="MPUH01000091">
    <property type="protein sequence ID" value="OMJ90978.1"/>
    <property type="molecule type" value="Genomic_DNA"/>
</dbReference>